<dbReference type="Proteomes" id="UP001061298">
    <property type="component" value="Chromosome"/>
</dbReference>
<gene>
    <name evidence="3" type="ORF">N8I84_17970</name>
</gene>
<evidence type="ECO:0000313" key="3">
    <source>
        <dbReference type="EMBL" id="UXY20393.1"/>
    </source>
</evidence>
<dbReference type="SMART" id="SM00091">
    <property type="entry name" value="PAS"/>
    <property type="match status" value="1"/>
</dbReference>
<feature type="region of interest" description="Disordered" evidence="1">
    <location>
        <begin position="1"/>
        <end position="23"/>
    </location>
</feature>
<organism evidence="3 4">
    <name type="scientific">Streptomyces cynarae</name>
    <dbReference type="NCBI Taxonomy" id="2981134"/>
    <lineage>
        <taxon>Bacteria</taxon>
        <taxon>Bacillati</taxon>
        <taxon>Actinomycetota</taxon>
        <taxon>Actinomycetes</taxon>
        <taxon>Kitasatosporales</taxon>
        <taxon>Streptomycetaceae</taxon>
        <taxon>Streptomyces</taxon>
    </lineage>
</organism>
<dbReference type="RefSeq" id="WP_263230485.1">
    <property type="nucleotide sequence ID" value="NZ_CP106793.1"/>
</dbReference>
<dbReference type="Pfam" id="PF08448">
    <property type="entry name" value="PAS_4"/>
    <property type="match status" value="1"/>
</dbReference>
<feature type="domain" description="PAS" evidence="2">
    <location>
        <begin position="20"/>
        <end position="86"/>
    </location>
</feature>
<dbReference type="InterPro" id="IPR000014">
    <property type="entry name" value="PAS"/>
</dbReference>
<dbReference type="EMBL" id="CP106793">
    <property type="protein sequence ID" value="UXY20393.1"/>
    <property type="molecule type" value="Genomic_DNA"/>
</dbReference>
<dbReference type="Gene3D" id="3.30.450.20">
    <property type="entry name" value="PAS domain"/>
    <property type="match status" value="1"/>
</dbReference>
<keyword evidence="4" id="KW-1185">Reference proteome</keyword>
<dbReference type="SUPFAM" id="SSF55785">
    <property type="entry name" value="PYP-like sensor domain (PAS domain)"/>
    <property type="match status" value="1"/>
</dbReference>
<evidence type="ECO:0000256" key="1">
    <source>
        <dbReference type="SAM" id="MobiDB-lite"/>
    </source>
</evidence>
<feature type="region of interest" description="Disordered" evidence="1">
    <location>
        <begin position="88"/>
        <end position="109"/>
    </location>
</feature>
<dbReference type="InterPro" id="IPR035965">
    <property type="entry name" value="PAS-like_dom_sf"/>
</dbReference>
<name>A0ABY6E376_9ACTN</name>
<reference evidence="3" key="1">
    <citation type="submission" date="2022-10" db="EMBL/GenBank/DDBJ databases">
        <authorList>
            <person name="Mo P."/>
        </authorList>
    </citation>
    <scope>NUCLEOTIDE SEQUENCE</scope>
    <source>
        <strain evidence="3">HUAS 13-4</strain>
    </source>
</reference>
<dbReference type="InterPro" id="IPR013656">
    <property type="entry name" value="PAS_4"/>
</dbReference>
<evidence type="ECO:0000259" key="2">
    <source>
        <dbReference type="SMART" id="SM00091"/>
    </source>
</evidence>
<accession>A0ABY6E376</accession>
<sequence length="109" mass="11753">MPASTIAGQGPGSAEPPSCTRRPASLAQLPQPVAIYDREARFVAAKELMIQALGRSQEEMRGLALWEIEPHPPFDEIDRLQRQVLSGSGGQGRIRHVSADQTLGEPLGV</sequence>
<evidence type="ECO:0000313" key="4">
    <source>
        <dbReference type="Proteomes" id="UP001061298"/>
    </source>
</evidence>
<dbReference type="CDD" id="cd00130">
    <property type="entry name" value="PAS"/>
    <property type="match status" value="1"/>
</dbReference>
<protein>
    <submittedName>
        <fullName evidence="3">PAS domain-containing protein</fullName>
    </submittedName>
</protein>
<proteinExistence type="predicted"/>